<protein>
    <submittedName>
        <fullName evidence="1">Uncharacterized protein</fullName>
    </submittedName>
</protein>
<keyword evidence="2" id="KW-1185">Reference proteome</keyword>
<accession>A0A2R5FZ32</accession>
<proteinExistence type="predicted"/>
<gene>
    <name evidence="1" type="ORF">NIES4072_51890</name>
</gene>
<name>A0A2R5FZ32_NOSCO</name>
<evidence type="ECO:0000313" key="2">
    <source>
        <dbReference type="Proteomes" id="UP000245124"/>
    </source>
</evidence>
<sequence length="53" mass="6393">MEIRLKDYLEKVLCIFCEVVFRQDKDLVRFFHLKTQPKNTGEEGINHQRELAN</sequence>
<reference evidence="1 2" key="1">
    <citation type="submission" date="2017-06" db="EMBL/GenBank/DDBJ databases">
        <title>Genome sequencing of cyanobaciteial culture collection at National Institute for Environmental Studies (NIES).</title>
        <authorList>
            <person name="Hirose Y."/>
            <person name="Shimura Y."/>
            <person name="Fujisawa T."/>
            <person name="Nakamura Y."/>
            <person name="Kawachi M."/>
        </authorList>
    </citation>
    <scope>NUCLEOTIDE SEQUENCE [LARGE SCALE GENOMIC DNA]</scope>
    <source>
        <strain evidence="1 2">NIES-4072</strain>
    </source>
</reference>
<dbReference type="EMBL" id="BDUD01000001">
    <property type="protein sequence ID" value="GBG21503.1"/>
    <property type="molecule type" value="Genomic_DNA"/>
</dbReference>
<organism evidence="1 2">
    <name type="scientific">Nostoc commune NIES-4072</name>
    <dbReference type="NCBI Taxonomy" id="2005467"/>
    <lineage>
        <taxon>Bacteria</taxon>
        <taxon>Bacillati</taxon>
        <taxon>Cyanobacteriota</taxon>
        <taxon>Cyanophyceae</taxon>
        <taxon>Nostocales</taxon>
        <taxon>Nostocaceae</taxon>
        <taxon>Nostoc</taxon>
    </lineage>
</organism>
<evidence type="ECO:0000313" key="1">
    <source>
        <dbReference type="EMBL" id="GBG21503.1"/>
    </source>
</evidence>
<dbReference type="Proteomes" id="UP000245124">
    <property type="component" value="Unassembled WGS sequence"/>
</dbReference>
<dbReference type="AlphaFoldDB" id="A0A2R5FZ32"/>
<comment type="caution">
    <text evidence="1">The sequence shown here is derived from an EMBL/GenBank/DDBJ whole genome shotgun (WGS) entry which is preliminary data.</text>
</comment>